<dbReference type="SMART" id="SM00529">
    <property type="entry name" value="HTH_DTXR"/>
    <property type="match status" value="1"/>
</dbReference>
<dbReference type="InterPro" id="IPR001367">
    <property type="entry name" value="Fe_dep_repressor"/>
</dbReference>
<dbReference type="EMBL" id="BQXO01000007">
    <property type="protein sequence ID" value="GKT06565.1"/>
    <property type="molecule type" value="Genomic_DNA"/>
</dbReference>
<dbReference type="InterPro" id="IPR036421">
    <property type="entry name" value="Fe_dep_repressor_sf"/>
</dbReference>
<dbReference type="InterPro" id="IPR050536">
    <property type="entry name" value="DtxR_MntR_Metal-Reg"/>
</dbReference>
<comment type="subunit">
    <text evidence="3">Homodimer.</text>
</comment>
<dbReference type="Pfam" id="PF04023">
    <property type="entry name" value="FeoA"/>
    <property type="match status" value="1"/>
</dbReference>
<evidence type="ECO:0000256" key="6">
    <source>
        <dbReference type="ARBA" id="ARBA00023015"/>
    </source>
</evidence>
<evidence type="ECO:0000256" key="8">
    <source>
        <dbReference type="ARBA" id="ARBA00023159"/>
    </source>
</evidence>
<evidence type="ECO:0000256" key="7">
    <source>
        <dbReference type="ARBA" id="ARBA00023125"/>
    </source>
</evidence>
<proteinExistence type="inferred from homology"/>
<evidence type="ECO:0000313" key="14">
    <source>
        <dbReference type="Proteomes" id="UP001628078"/>
    </source>
</evidence>
<evidence type="ECO:0000256" key="10">
    <source>
        <dbReference type="ARBA" id="ARBA00023211"/>
    </source>
</evidence>
<sequence>MTPMKEDYLKMIFELGGVSEKVSNKQLSLSLDIAAASVTEMINKLVEEKLVSHTPYAGISLTATGRRAAEELVRKHRLWECFLFDKLNYSLANVHQEAEKLEHSSSDQMIDQLDVFLDHPAHCPHGGAIPDREGHYDEGSRVALAAIADGQRVKLSRFVDNHDLLEYLESLNFAVDQDYVVTNHAPFEGPITVQTDAGRTIDVSFKAANNIFVDDLSAS</sequence>
<name>A0ABQ5JQP7_9LACO</name>
<dbReference type="Pfam" id="PF02742">
    <property type="entry name" value="Fe_dep_repr_C"/>
    <property type="match status" value="1"/>
</dbReference>
<dbReference type="SUPFAM" id="SSF46785">
    <property type="entry name" value="Winged helix' DNA-binding domain"/>
    <property type="match status" value="1"/>
</dbReference>
<evidence type="ECO:0000256" key="9">
    <source>
        <dbReference type="ARBA" id="ARBA00023163"/>
    </source>
</evidence>
<dbReference type="SMART" id="SM00899">
    <property type="entry name" value="FeoA"/>
    <property type="match status" value="1"/>
</dbReference>
<dbReference type="PANTHER" id="PTHR33238:SF11">
    <property type="entry name" value="TRANSCRIPTIONAL REGULATOR MNTR"/>
    <property type="match status" value="1"/>
</dbReference>
<dbReference type="Gene3D" id="2.30.30.90">
    <property type="match status" value="1"/>
</dbReference>
<dbReference type="InterPro" id="IPR022687">
    <property type="entry name" value="HTH_DTXR"/>
</dbReference>
<keyword evidence="7" id="KW-0238">DNA-binding</keyword>
<keyword evidence="10" id="KW-0464">Manganese</keyword>
<dbReference type="InterPro" id="IPR036388">
    <property type="entry name" value="WH-like_DNA-bd_sf"/>
</dbReference>
<dbReference type="Gene3D" id="1.10.60.10">
    <property type="entry name" value="Iron dependent repressor, metal binding and dimerisation domain"/>
    <property type="match status" value="1"/>
</dbReference>
<evidence type="ECO:0000256" key="1">
    <source>
        <dbReference type="ARBA" id="ARBA00004496"/>
    </source>
</evidence>
<evidence type="ECO:0000256" key="3">
    <source>
        <dbReference type="ARBA" id="ARBA00011738"/>
    </source>
</evidence>
<gene>
    <name evidence="13" type="ORF">JCM31185_18520</name>
</gene>
<dbReference type="RefSeq" id="WP_407884817.1">
    <property type="nucleotide sequence ID" value="NZ_BQXO01000007.1"/>
</dbReference>
<evidence type="ECO:0000259" key="12">
    <source>
        <dbReference type="PROSITE" id="PS50944"/>
    </source>
</evidence>
<evidence type="ECO:0000313" key="13">
    <source>
        <dbReference type="EMBL" id="GKT06565.1"/>
    </source>
</evidence>
<keyword evidence="9" id="KW-0804">Transcription</keyword>
<dbReference type="Proteomes" id="UP001628078">
    <property type="component" value="Unassembled WGS sequence"/>
</dbReference>
<dbReference type="InterPro" id="IPR036390">
    <property type="entry name" value="WH_DNA-bd_sf"/>
</dbReference>
<dbReference type="PANTHER" id="PTHR33238">
    <property type="entry name" value="IRON (METAL) DEPENDENT REPRESSOR, DTXR FAMILY"/>
    <property type="match status" value="1"/>
</dbReference>
<dbReference type="InterPro" id="IPR007167">
    <property type="entry name" value="Fe-transptr_FeoA-like"/>
</dbReference>
<organism evidence="13 14">
    <name type="scientific">Furfurilactobacillus curtus</name>
    <dbReference type="NCBI Taxonomy" id="1746200"/>
    <lineage>
        <taxon>Bacteria</taxon>
        <taxon>Bacillati</taxon>
        <taxon>Bacillota</taxon>
        <taxon>Bacilli</taxon>
        <taxon>Lactobacillales</taxon>
        <taxon>Lactobacillaceae</taxon>
        <taxon>Furfurilactobacillus</taxon>
    </lineage>
</organism>
<keyword evidence="5" id="KW-0678">Repressor</keyword>
<feature type="domain" description="HTH dtxR-type" evidence="12">
    <location>
        <begin position="1"/>
        <end position="62"/>
    </location>
</feature>
<dbReference type="PROSITE" id="PS50944">
    <property type="entry name" value="HTH_DTXR"/>
    <property type="match status" value="1"/>
</dbReference>
<reference evidence="13 14" key="1">
    <citation type="submission" date="2022-03" db="EMBL/GenBank/DDBJ databases">
        <title>Draft genome sequence of Furfurilactobacillus curtus JCM 31185.</title>
        <authorList>
            <person name="Suzuki S."/>
            <person name="Endo A."/>
            <person name="Kajikawa A."/>
        </authorList>
    </citation>
    <scope>NUCLEOTIDE SEQUENCE [LARGE SCALE GENOMIC DNA]</scope>
    <source>
        <strain evidence="13 14">JCM 31185</strain>
    </source>
</reference>
<comment type="similarity">
    <text evidence="2">Belongs to the DtxR/MntR family.</text>
</comment>
<accession>A0ABQ5JQP7</accession>
<dbReference type="Pfam" id="PF01325">
    <property type="entry name" value="Fe_dep_repress"/>
    <property type="match status" value="1"/>
</dbReference>
<dbReference type="InterPro" id="IPR022689">
    <property type="entry name" value="Iron_dep_repressor"/>
</dbReference>
<evidence type="ECO:0000256" key="11">
    <source>
        <dbReference type="ARBA" id="ARBA00032593"/>
    </source>
</evidence>
<dbReference type="InterPro" id="IPR038157">
    <property type="entry name" value="FeoA_core_dom"/>
</dbReference>
<dbReference type="SUPFAM" id="SSF47979">
    <property type="entry name" value="Iron-dependent repressor protein, dimerization domain"/>
    <property type="match status" value="1"/>
</dbReference>
<dbReference type="Gene3D" id="1.10.10.10">
    <property type="entry name" value="Winged helix-like DNA-binding domain superfamily/Winged helix DNA-binding domain"/>
    <property type="match status" value="1"/>
</dbReference>
<keyword evidence="4" id="KW-0963">Cytoplasm</keyword>
<keyword evidence="6" id="KW-0805">Transcription regulation</keyword>
<comment type="caution">
    <text evidence="13">The sequence shown here is derived from an EMBL/GenBank/DDBJ whole genome shotgun (WGS) entry which is preliminary data.</text>
</comment>
<comment type="subcellular location">
    <subcellularLocation>
        <location evidence="1">Cytoplasm</location>
    </subcellularLocation>
</comment>
<keyword evidence="14" id="KW-1185">Reference proteome</keyword>
<evidence type="ECO:0000256" key="5">
    <source>
        <dbReference type="ARBA" id="ARBA00022491"/>
    </source>
</evidence>
<evidence type="ECO:0000256" key="4">
    <source>
        <dbReference type="ARBA" id="ARBA00022490"/>
    </source>
</evidence>
<evidence type="ECO:0000256" key="2">
    <source>
        <dbReference type="ARBA" id="ARBA00007871"/>
    </source>
</evidence>
<keyword evidence="8" id="KW-0010">Activator</keyword>
<protein>
    <recommendedName>
        <fullName evidence="11">Manganese transport regulator</fullName>
    </recommendedName>
</protein>